<dbReference type="Gene3D" id="2.60.40.10">
    <property type="entry name" value="Immunoglobulins"/>
    <property type="match status" value="2"/>
</dbReference>
<dbReference type="PANTHER" id="PTHR43002">
    <property type="entry name" value="GLYCOGEN DEBRANCHING ENZYME"/>
    <property type="match status" value="1"/>
</dbReference>
<dbReference type="InParanoid" id="H1XUP8"/>
<keyword evidence="6" id="KW-1185">Reference proteome</keyword>
<dbReference type="InterPro" id="IPR014756">
    <property type="entry name" value="Ig_E-set"/>
</dbReference>
<dbReference type="AlphaFoldDB" id="H1XUP8"/>
<feature type="domain" description="Glycosyl hydrolase family 13 catalytic" evidence="3">
    <location>
        <begin position="407"/>
        <end position="763"/>
    </location>
</feature>
<dbReference type="InterPro" id="IPR013783">
    <property type="entry name" value="Ig-like_fold"/>
</dbReference>
<dbReference type="SUPFAM" id="SSF51445">
    <property type="entry name" value="(Trans)glycosidases"/>
    <property type="match status" value="1"/>
</dbReference>
<dbReference type="KEGG" id="caby:Cabys_37"/>
<accession>H1XUP8</accession>
<sequence precursor="true">MTKNLKITAFLILQFLTTAVFAQVVTTEPPYATANDSIIVYFHADRGDQGLMDYSGTDVYAHTGVITNLSSGPSDWKYVIAAWDQNLPKAKLTRIEQNLWKLTIGNPYDYYGVPQNEQILKLAFVFRNSDGSRTGRDVGGADIFYELYEPGINLVILEPQVSVPYGIPERSPVFVNAGDSLKIVLTAAALGTKLDRFDLRINGMLVAQSTADTLRYTYHAPQDDHGKKTVFASATDTSGNEASETFVFMITPVQQDEDRPAGIVEGENYADDQSVTLCLFAPYKKFVYVIGDFNDWKVDEAYLMKKDSIDRDSTYYWLTISGLNAGQEYAYQYLVDGEIRIADPYTQKILDPWNDQYIPSTTYPNLKPYPSGKTDFPVSVLQTARSTYQWKVQDFNRPAPEKLIVYELLVRDFLAKHDFKTLIDTLDYLQKLGVNVIELMPINEFEGNESWGYNPSFYFAPDKYYGPAEDLKRLVDSCHVRGMAVVLDMVLNHATGQCPLVRLYNEGDFGRPTPENPWFNVESPNPTYNWFNDFDHESPATQKFVDRVNRFWLTEYNVDGFRFDFTKGFTNTPGDGWAYDARRINILKRMADKIWEVKSDAYVILEHLTDNSEEKVLANYGMLLWGNMNYSYSEATMGYHDNNKSDLSWGYYKTREWSKPNLITYMESHDEERLMYKNLTYGRSYGSYNIKELSTALERMKLAGAFFFLLPGPKMIWQFGELGYDYSIDYNGRVGNKPIRWDYFQQEERRKLYKAWAAMIKLRNENPVFYSAASSADLFVVGAVKRINLYHGLMNTSIVGNFGVTTASIQPNFNHGGWWYDFFSGDSLFVTNTDTTITLLAGEFHIYTDRKTFTPEQGLILTDLAGSSFATPEEFTLAQNYPNPFNPSTTIAFYLPTTEEISLRVYNMRGQLIKELISGRLNSGWHKIAWDGVNQAGNTVASGVYVYRLQAGEKTRLRKMILLR</sequence>
<evidence type="ECO:0000313" key="5">
    <source>
        <dbReference type="EMBL" id="EHO40547.1"/>
    </source>
</evidence>
<organism evidence="5 6">
    <name type="scientific">Caldithrix abyssi DSM 13497</name>
    <dbReference type="NCBI Taxonomy" id="880073"/>
    <lineage>
        <taxon>Bacteria</taxon>
        <taxon>Pseudomonadati</taxon>
        <taxon>Calditrichota</taxon>
        <taxon>Calditrichia</taxon>
        <taxon>Calditrichales</taxon>
        <taxon>Calditrichaceae</taxon>
        <taxon>Caldithrix</taxon>
    </lineage>
</organism>
<dbReference type="Proteomes" id="UP000004671">
    <property type="component" value="Chromosome"/>
</dbReference>
<dbReference type="InterPro" id="IPR017853">
    <property type="entry name" value="GH"/>
</dbReference>
<evidence type="ECO:0000259" key="3">
    <source>
        <dbReference type="SMART" id="SM00642"/>
    </source>
</evidence>
<dbReference type="Pfam" id="PF02922">
    <property type="entry name" value="CBM_48"/>
    <property type="match status" value="1"/>
</dbReference>
<dbReference type="EMBL" id="CM001402">
    <property type="protein sequence ID" value="EHO40547.1"/>
    <property type="molecule type" value="Genomic_DNA"/>
</dbReference>
<dbReference type="PaxDb" id="880073-Calab_0913"/>
<dbReference type="CDD" id="cd11350">
    <property type="entry name" value="AmyAc_4"/>
    <property type="match status" value="1"/>
</dbReference>
<dbReference type="GO" id="GO:0005975">
    <property type="term" value="P:carbohydrate metabolic process"/>
    <property type="evidence" value="ECO:0007669"/>
    <property type="project" value="InterPro"/>
</dbReference>
<reference evidence="4 7" key="2">
    <citation type="submission" date="2016-11" db="EMBL/GenBank/DDBJ databases">
        <title>Genomic analysis of Caldithrix abyssi and proposal of a novel bacterial phylum Caldithrichaeota.</title>
        <authorList>
            <person name="Kublanov I."/>
            <person name="Sigalova O."/>
            <person name="Gavrilov S."/>
            <person name="Lebedinsky A."/>
            <person name="Ivanova N."/>
            <person name="Daum C."/>
            <person name="Reddy T."/>
            <person name="Klenk H.P."/>
            <person name="Goker M."/>
            <person name="Reva O."/>
            <person name="Miroshnichenko M."/>
            <person name="Kyprides N."/>
            <person name="Woyke T."/>
            <person name="Gelfand M."/>
        </authorList>
    </citation>
    <scope>NUCLEOTIDE SEQUENCE [LARGE SCALE GENOMIC DNA]</scope>
    <source>
        <strain evidence="4 7">LF13</strain>
    </source>
</reference>
<proteinExistence type="inferred from homology"/>
<dbReference type="SMART" id="SM00642">
    <property type="entry name" value="Aamy"/>
    <property type="match status" value="1"/>
</dbReference>
<protein>
    <submittedName>
        <fullName evidence="5">Alpha amylase catalytic region</fullName>
    </submittedName>
    <submittedName>
        <fullName evidence="4">Por secretion system C-terminal sorting domain-containing protein</fullName>
    </submittedName>
</protein>
<dbReference type="EMBL" id="CP018099">
    <property type="protein sequence ID" value="APF16788.1"/>
    <property type="molecule type" value="Genomic_DNA"/>
</dbReference>
<evidence type="ECO:0000256" key="1">
    <source>
        <dbReference type="ARBA" id="ARBA00008061"/>
    </source>
</evidence>
<comment type="similarity">
    <text evidence="1">Belongs to the glycosyl hydrolase 13 family.</text>
</comment>
<dbReference type="STRING" id="880073.Cabys_37"/>
<dbReference type="InterPro" id="IPR006047">
    <property type="entry name" value="GH13_cat_dom"/>
</dbReference>
<dbReference type="Gene3D" id="3.20.20.80">
    <property type="entry name" value="Glycosidases"/>
    <property type="match status" value="1"/>
</dbReference>
<dbReference type="Pfam" id="PF13860">
    <property type="entry name" value="FlgD_ig"/>
    <property type="match status" value="1"/>
</dbReference>
<reference evidence="5 6" key="1">
    <citation type="submission" date="2011-09" db="EMBL/GenBank/DDBJ databases">
        <title>The permanent draft genome of Caldithrix abyssi DSM 13497.</title>
        <authorList>
            <consortium name="US DOE Joint Genome Institute (JGI-PGF)"/>
            <person name="Lucas S."/>
            <person name="Han J."/>
            <person name="Lapidus A."/>
            <person name="Bruce D."/>
            <person name="Goodwin L."/>
            <person name="Pitluck S."/>
            <person name="Peters L."/>
            <person name="Kyrpides N."/>
            <person name="Mavromatis K."/>
            <person name="Ivanova N."/>
            <person name="Mikhailova N."/>
            <person name="Chertkov O."/>
            <person name="Detter J.C."/>
            <person name="Tapia R."/>
            <person name="Han C."/>
            <person name="Land M."/>
            <person name="Hauser L."/>
            <person name="Markowitz V."/>
            <person name="Cheng J.-F."/>
            <person name="Hugenholtz P."/>
            <person name="Woyke T."/>
            <person name="Wu D."/>
            <person name="Spring S."/>
            <person name="Brambilla E."/>
            <person name="Klenk H.-P."/>
            <person name="Eisen J.A."/>
        </authorList>
    </citation>
    <scope>NUCLEOTIDE SEQUENCE [LARGE SCALE GENOMIC DNA]</scope>
    <source>
        <strain evidence="5 6">DSM 13497</strain>
    </source>
</reference>
<dbReference type="HOGENOM" id="CLU_005821_0_0_0"/>
<dbReference type="Pfam" id="PF00128">
    <property type="entry name" value="Alpha-amylase"/>
    <property type="match status" value="1"/>
</dbReference>
<dbReference type="OrthoDB" id="9800174at2"/>
<dbReference type="InterPro" id="IPR004193">
    <property type="entry name" value="Glyco_hydro_13_N"/>
</dbReference>
<evidence type="ECO:0000256" key="2">
    <source>
        <dbReference type="SAM" id="SignalP"/>
    </source>
</evidence>
<dbReference type="GO" id="GO:0004553">
    <property type="term" value="F:hydrolase activity, hydrolyzing O-glycosyl compounds"/>
    <property type="evidence" value="ECO:0007669"/>
    <property type="project" value="InterPro"/>
</dbReference>
<dbReference type="NCBIfam" id="TIGR04183">
    <property type="entry name" value="Por_Secre_tail"/>
    <property type="match status" value="1"/>
</dbReference>
<keyword evidence="2" id="KW-0732">Signal</keyword>
<dbReference type="Gene3D" id="2.60.40.4070">
    <property type="match status" value="1"/>
</dbReference>
<dbReference type="InterPro" id="IPR026444">
    <property type="entry name" value="Secre_tail"/>
</dbReference>
<evidence type="ECO:0000313" key="4">
    <source>
        <dbReference type="EMBL" id="APF16788.1"/>
    </source>
</evidence>
<evidence type="ECO:0000313" key="6">
    <source>
        <dbReference type="Proteomes" id="UP000004671"/>
    </source>
</evidence>
<gene>
    <name evidence="4" type="ORF">Cabys_37</name>
    <name evidence="5" type="ORF">Calab_0913</name>
</gene>
<dbReference type="InterPro" id="IPR025965">
    <property type="entry name" value="FlgD/Vpr_Ig-like"/>
</dbReference>
<evidence type="ECO:0000313" key="7">
    <source>
        <dbReference type="Proteomes" id="UP000183868"/>
    </source>
</evidence>
<dbReference type="RefSeq" id="WP_006927553.1">
    <property type="nucleotide sequence ID" value="NZ_CM001402.1"/>
</dbReference>
<dbReference type="SUPFAM" id="SSF81296">
    <property type="entry name" value="E set domains"/>
    <property type="match status" value="1"/>
</dbReference>
<dbReference type="eggNOG" id="COG1523">
    <property type="taxonomic scope" value="Bacteria"/>
</dbReference>
<feature type="chain" id="PRO_5010497895" evidence="2">
    <location>
        <begin position="23"/>
        <end position="964"/>
    </location>
</feature>
<feature type="signal peptide" evidence="2">
    <location>
        <begin position="1"/>
        <end position="22"/>
    </location>
</feature>
<dbReference type="Proteomes" id="UP000183868">
    <property type="component" value="Chromosome"/>
</dbReference>
<name>H1XUP8_CALAY</name>